<feature type="region of interest" description="Disordered" evidence="1">
    <location>
        <begin position="159"/>
        <end position="184"/>
    </location>
</feature>
<evidence type="ECO:0000313" key="4">
    <source>
        <dbReference type="Proteomes" id="UP000006319"/>
    </source>
</evidence>
<dbReference type="Proteomes" id="UP000006319">
    <property type="component" value="Chromosome 2"/>
</dbReference>
<dbReference type="KEGG" id="pcy:PCYB_022370"/>
<feature type="compositionally biased region" description="Basic and acidic residues" evidence="1">
    <location>
        <begin position="418"/>
        <end position="436"/>
    </location>
</feature>
<feature type="chain" id="PRO_5003895376" evidence="2">
    <location>
        <begin position="17"/>
        <end position="470"/>
    </location>
</feature>
<dbReference type="eggNOG" id="ENOG502QX8Q">
    <property type="taxonomic scope" value="Eukaryota"/>
</dbReference>
<protein>
    <submittedName>
        <fullName evidence="3">Uncharacterized protein</fullName>
    </submittedName>
</protein>
<dbReference type="AlphaFoldDB" id="K6V6D9"/>
<name>K6V6D9_PLACD</name>
<dbReference type="GeneID" id="14691032"/>
<gene>
    <name evidence="3" type="ORF">PCYB_022370</name>
</gene>
<evidence type="ECO:0000256" key="1">
    <source>
        <dbReference type="SAM" id="MobiDB-lite"/>
    </source>
</evidence>
<dbReference type="OMA" id="GVWKFYF"/>
<accession>K6V6D9</accession>
<sequence length="470" mass="54127">MRLIPLVLTLLGDAILWDHPKGYYCFNLIPKQENLFFRRFSTSCNCLCRKKNARQKCEDGRVKHQPSKIHLSLYNDINLRKKYESDAHSKEQARNAVKDIQGVWKFYFPVFIMDTEFEAAKGESFESDKMGRAAELGRASGLGGPDNLDELDELDAANESEDFRTGGEGLNETESSTNEEASDDANLNLLRGERMQPLPMFVYNYENIVSASSSTRAYWSNKFLQNNIFECTVKFVNKMNSKYMVILQGYLFVSKINALNDKNIRLMPCQIFGNLFLANNDNAEEVSLIPRNMKVYDKNGNQVKDILAILEKKIPGFRKDKKKIDSFLGLKKWKFLGVSTAYKVVGEGKNMFNINHFLTGKDESVFYNVMNFDTVNTNYNKNGVVHLAEIFNSYFERPPTDVLSLIMKNVISKDAQLQREKQERRVNRVAERENSRKSPLMAPFNHTKRTDEQTKKKIDTNGNKIIFNME</sequence>
<feature type="signal peptide" evidence="2">
    <location>
        <begin position="1"/>
        <end position="16"/>
    </location>
</feature>
<dbReference type="PhylomeDB" id="K6V6D9"/>
<keyword evidence="4" id="KW-1185">Reference proteome</keyword>
<keyword evidence="2" id="KW-0732">Signal</keyword>
<evidence type="ECO:0000256" key="2">
    <source>
        <dbReference type="SAM" id="SignalP"/>
    </source>
</evidence>
<proteinExistence type="predicted"/>
<dbReference type="VEuPathDB" id="PlasmoDB:PCYB_022370"/>
<organism evidence="3 4">
    <name type="scientific">Plasmodium cynomolgi (strain B)</name>
    <dbReference type="NCBI Taxonomy" id="1120755"/>
    <lineage>
        <taxon>Eukaryota</taxon>
        <taxon>Sar</taxon>
        <taxon>Alveolata</taxon>
        <taxon>Apicomplexa</taxon>
        <taxon>Aconoidasida</taxon>
        <taxon>Haemosporida</taxon>
        <taxon>Plasmodiidae</taxon>
        <taxon>Plasmodium</taxon>
        <taxon>Plasmodium (Plasmodium)</taxon>
    </lineage>
</organism>
<dbReference type="RefSeq" id="XP_004220634.1">
    <property type="nucleotide sequence ID" value="XM_004220586.1"/>
</dbReference>
<dbReference type="EMBL" id="DF157094">
    <property type="protein sequence ID" value="GAB64667.1"/>
    <property type="molecule type" value="Genomic_DNA"/>
</dbReference>
<feature type="region of interest" description="Disordered" evidence="1">
    <location>
        <begin position="418"/>
        <end position="443"/>
    </location>
</feature>
<dbReference type="OrthoDB" id="381924at2759"/>
<evidence type="ECO:0000313" key="3">
    <source>
        <dbReference type="EMBL" id="GAB64667.1"/>
    </source>
</evidence>
<reference evidence="3 4" key="1">
    <citation type="journal article" date="2012" name="Nat. Genet.">
        <title>Plasmodium cynomolgi genome sequences provide insight into Plasmodium vivax and the monkey malaria clade.</title>
        <authorList>
            <person name="Tachibana S."/>
            <person name="Sullivan S.A."/>
            <person name="Kawai S."/>
            <person name="Nakamura S."/>
            <person name="Kim H.R."/>
            <person name="Goto N."/>
            <person name="Arisue N."/>
            <person name="Palacpac N.M.Q."/>
            <person name="Honma H."/>
            <person name="Yagi M."/>
            <person name="Tougan T."/>
            <person name="Katakai Y."/>
            <person name="Kaneko O."/>
            <person name="Mita T."/>
            <person name="Kita K."/>
            <person name="Yasutomi Y."/>
            <person name="Sutton P.L."/>
            <person name="Shakhbatyan R."/>
            <person name="Horii T."/>
            <person name="Yasunaga T."/>
            <person name="Barnwell J.W."/>
            <person name="Escalante A.A."/>
            <person name="Carlton J.M."/>
            <person name="Tanabe K."/>
        </authorList>
    </citation>
    <scope>NUCLEOTIDE SEQUENCE [LARGE SCALE GENOMIC DNA]</scope>
    <source>
        <strain evidence="3 4">B</strain>
    </source>
</reference>